<evidence type="ECO:0000256" key="8">
    <source>
        <dbReference type="ARBA" id="ARBA00023204"/>
    </source>
</evidence>
<dbReference type="SUPFAM" id="SSF52540">
    <property type="entry name" value="P-loop containing nucleoside triphosphate hydrolases"/>
    <property type="match status" value="1"/>
</dbReference>
<evidence type="ECO:0000256" key="4">
    <source>
        <dbReference type="ARBA" id="ARBA00022801"/>
    </source>
</evidence>
<keyword evidence="7" id="KW-0067">ATP-binding</keyword>
<keyword evidence="6" id="KW-0269">Exonuclease</keyword>
<gene>
    <name evidence="11" type="ORF">ACFQWG_08685</name>
</gene>
<keyword evidence="5" id="KW-0347">Helicase</keyword>
<evidence type="ECO:0000313" key="12">
    <source>
        <dbReference type="Proteomes" id="UP001596527"/>
    </source>
</evidence>
<evidence type="ECO:0000256" key="1">
    <source>
        <dbReference type="ARBA" id="ARBA00022722"/>
    </source>
</evidence>
<dbReference type="EMBL" id="JBHTEF010000001">
    <property type="protein sequence ID" value="MFC7581269.1"/>
    <property type="molecule type" value="Genomic_DNA"/>
</dbReference>
<dbReference type="PANTHER" id="PTHR11070:SF59">
    <property type="entry name" value="DNA 3'-5' HELICASE"/>
    <property type="match status" value="1"/>
</dbReference>
<keyword evidence="12" id="KW-1185">Reference proteome</keyword>
<protein>
    <submittedName>
        <fullName evidence="11">PD-(D/E)XK nuclease family protein</fullName>
    </submittedName>
</protein>
<feature type="region of interest" description="Disordered" evidence="9">
    <location>
        <begin position="329"/>
        <end position="358"/>
    </location>
</feature>
<reference evidence="12" key="1">
    <citation type="journal article" date="2019" name="Int. J. Syst. Evol. Microbiol.">
        <title>The Global Catalogue of Microorganisms (GCM) 10K type strain sequencing project: providing services to taxonomists for standard genome sequencing and annotation.</title>
        <authorList>
            <consortium name="The Broad Institute Genomics Platform"/>
            <consortium name="The Broad Institute Genome Sequencing Center for Infectious Disease"/>
            <person name="Wu L."/>
            <person name="Ma J."/>
        </authorList>
    </citation>
    <scope>NUCLEOTIDE SEQUENCE [LARGE SCALE GENOMIC DNA]</scope>
    <source>
        <strain evidence="12">CCUG 56698</strain>
    </source>
</reference>
<evidence type="ECO:0000256" key="2">
    <source>
        <dbReference type="ARBA" id="ARBA00022741"/>
    </source>
</evidence>
<dbReference type="Pfam" id="PF12705">
    <property type="entry name" value="PDDEXK_1"/>
    <property type="match status" value="1"/>
</dbReference>
<comment type="caution">
    <text evidence="11">The sequence shown here is derived from an EMBL/GenBank/DDBJ whole genome shotgun (WGS) entry which is preliminary data.</text>
</comment>
<keyword evidence="3" id="KW-0227">DNA damage</keyword>
<dbReference type="InterPro" id="IPR011604">
    <property type="entry name" value="PDDEXK-like_dom_sf"/>
</dbReference>
<keyword evidence="1" id="KW-0540">Nuclease</keyword>
<dbReference type="InterPro" id="IPR027417">
    <property type="entry name" value="P-loop_NTPase"/>
</dbReference>
<organism evidence="11 12">
    <name type="scientific">Schaalia naturae</name>
    <dbReference type="NCBI Taxonomy" id="635203"/>
    <lineage>
        <taxon>Bacteria</taxon>
        <taxon>Bacillati</taxon>
        <taxon>Actinomycetota</taxon>
        <taxon>Actinomycetes</taxon>
        <taxon>Actinomycetales</taxon>
        <taxon>Actinomycetaceae</taxon>
        <taxon>Schaalia</taxon>
    </lineage>
</organism>
<evidence type="ECO:0000313" key="11">
    <source>
        <dbReference type="EMBL" id="MFC7581269.1"/>
    </source>
</evidence>
<sequence>MSEIGIVVEAPRRDGDVLPPLDALQREIVAQAAGGSLVVRGAPGSGRSTCALAVFGEVAARTGSAVIWAPDRLRTEALEERAQRLAPQAVRPVRTPAAFAYLVVSTWRIRRGDPLGPLELVTGAQEDRILQDLLAGGGIEWPPSLPERMRAMPAFRMELRNLFARAGEAGVDGTRLEALGASLGRAEWESAGRLLARYEDGPGFALESRGRMQADTSRIQRVAARVLERWDRDAPARRVVAPAPVPEVVVVDDLQDCTASTVELLSVMAGLGTRVVAFADPDVAVASYRGGEPHLDLRLSRAIGAPMRELGDVHRGTPALRELARDVTQRVTTTGPAGRRRAAAAGDAGAGGGPPEGAERIRLHLAASEAQLGALTARLLRGHHLHDGVAWEDQAVIVRSSGDVDSVRRQLRRGGVPLAGARRAFAFSHEPATRALLVLVAGGAPGQAAEAPSEPEAEERLAALLVDSPYVAADPLDVHRALRALNARVVEAADGDEEDTDLTAREVTLADLLGRPQLADGVADPELKGRLKRASRMWAARSGIALRRPRGALWALWQAADVAEQWRAGALEGGADAPWFDDQLDAVIALFRVADVWEQRTPAGVARDFAEELLADDVPVDTLARTGQRPAGVEVATPAQAMGREWDVVCVLGLQDGRWPNPRLRDRVLRADLLADIASGRLDPLDPGGRGAAEDPRSARRAVLDDEMRLFAAAVTRSRRFLHLGAVRAENEAPSSFIGIALPHAARGGARSAGREDAEASPEEDLPLEEVPPALDLAGEAAALRHLASQPEDEPGRDIATTLLAVLAREGVVQADPSRWTGVGGVTTDALTEAPGPIALSPSKVQTARECTLRWLLASAGGDAPAGGAQMLGTLVHAIAQRHPHGSEEEMLADLHGHWDDLGFDGTTWVGREQRLHAEDVVRALASYVQGVPGGVQTEVRVHVPLGDVVLTGSIDRIEEVDGGVRIVDLKTGRAISADEAQEHPQLAAYQVALVEQGLDVVGARLEFLGSGRPVARIQPGLRGEDLERWRTELERFGTTLRGPVFQATPSAPVCRTCPFRRSCPAQDEGRRTVE</sequence>
<dbReference type="InterPro" id="IPR013986">
    <property type="entry name" value="DExx_box_DNA_helicase_dom_sf"/>
</dbReference>
<proteinExistence type="predicted"/>
<dbReference type="Gene3D" id="1.10.10.160">
    <property type="match status" value="1"/>
</dbReference>
<keyword evidence="2" id="KW-0547">Nucleotide-binding</keyword>
<evidence type="ECO:0000256" key="5">
    <source>
        <dbReference type="ARBA" id="ARBA00022806"/>
    </source>
</evidence>
<evidence type="ECO:0000256" key="6">
    <source>
        <dbReference type="ARBA" id="ARBA00022839"/>
    </source>
</evidence>
<keyword evidence="8" id="KW-0234">DNA repair</keyword>
<name>A0ABW2SMZ3_9ACTO</name>
<dbReference type="InterPro" id="IPR038726">
    <property type="entry name" value="PDDEXK_AddAB-type"/>
</dbReference>
<dbReference type="Gene3D" id="3.40.50.300">
    <property type="entry name" value="P-loop containing nucleotide triphosphate hydrolases"/>
    <property type="match status" value="2"/>
</dbReference>
<evidence type="ECO:0000256" key="7">
    <source>
        <dbReference type="ARBA" id="ARBA00022840"/>
    </source>
</evidence>
<dbReference type="Gene3D" id="3.90.320.10">
    <property type="match status" value="1"/>
</dbReference>
<evidence type="ECO:0000256" key="9">
    <source>
        <dbReference type="SAM" id="MobiDB-lite"/>
    </source>
</evidence>
<feature type="domain" description="PD-(D/E)XK endonuclease-like" evidence="10">
    <location>
        <begin position="840"/>
        <end position="1065"/>
    </location>
</feature>
<accession>A0ABW2SMZ3</accession>
<evidence type="ECO:0000256" key="3">
    <source>
        <dbReference type="ARBA" id="ARBA00022763"/>
    </source>
</evidence>
<evidence type="ECO:0000259" key="10">
    <source>
        <dbReference type="Pfam" id="PF12705"/>
    </source>
</evidence>
<dbReference type="PANTHER" id="PTHR11070">
    <property type="entry name" value="UVRD / RECB / PCRA DNA HELICASE FAMILY MEMBER"/>
    <property type="match status" value="1"/>
</dbReference>
<dbReference type="Proteomes" id="UP001596527">
    <property type="component" value="Unassembled WGS sequence"/>
</dbReference>
<dbReference type="RefSeq" id="WP_380974443.1">
    <property type="nucleotide sequence ID" value="NZ_JBHTEF010000001.1"/>
</dbReference>
<keyword evidence="4" id="KW-0378">Hydrolase</keyword>
<dbReference type="InterPro" id="IPR000212">
    <property type="entry name" value="DNA_helicase_UvrD/REP"/>
</dbReference>